<feature type="region of interest" description="Disordered" evidence="2">
    <location>
        <begin position="509"/>
        <end position="538"/>
    </location>
</feature>
<feature type="binding site" evidence="1">
    <location>
        <position position="137"/>
    </location>
    <ligand>
        <name>Mg(2+)</name>
        <dbReference type="ChEBI" id="CHEBI:18420"/>
        <label>1</label>
    </ligand>
</feature>
<dbReference type="Proteomes" id="UP000663828">
    <property type="component" value="Unassembled WGS sequence"/>
</dbReference>
<feature type="binding site" evidence="1">
    <location>
        <position position="372"/>
    </location>
    <ligand>
        <name>Mg(2+)</name>
        <dbReference type="ChEBI" id="CHEBI:18420"/>
        <label>1</label>
    </ligand>
</feature>
<gene>
    <name evidence="3" type="ORF">XAT740_LOCUS41143</name>
</gene>
<dbReference type="SUPFAM" id="SSF101478">
    <property type="entry name" value="ADP-ribosylglycohydrolase"/>
    <property type="match status" value="1"/>
</dbReference>
<dbReference type="InterPro" id="IPR036705">
    <property type="entry name" value="Ribosyl_crysJ1_sf"/>
</dbReference>
<keyword evidence="1" id="KW-0479">Metal-binding</keyword>
<feature type="compositionally biased region" description="Low complexity" evidence="2">
    <location>
        <begin position="612"/>
        <end position="621"/>
    </location>
</feature>
<proteinExistence type="predicted"/>
<dbReference type="InterPro" id="IPR005502">
    <property type="entry name" value="Ribosyl_crysJ1"/>
</dbReference>
<sequence>MSFLDNTFVLFYDVYTGFVGVRRNNSSNADRSSREISKSKSSVIYYSDKSWLNLRFDDSSGIAITKPADLEDRMREPDGAIDEDLLKRVQGSMVGMALGDALGASVEFRPREYLENNPVRDLQSGGTWGLAKGQFTDDTSMALCLASSLVVKKGFNPYDQLVRYKWWYRYGYMSSTGECFDIGKATRDSLEMFEERQKIYADQSRQISRDVDSLSYPDQLQTFDVNCSCDGVAGNGALMRLAPVPLFFYQYPEYAVEYSGLSGQITHGDVKAYDACRYYGALIVAAIQGQKKDDILGDDFYSKNRSWFGKQELCSDIRKIAKGSFKKLDGYYGGIRGKGYIVDALEAALWAFWSDNNSFREGALNAVNLGDDTDTTAAIYGQLAGAYYGLKGLDKEWVRQVYARKFILNLSKWIAYEGTLWQPREYLSSQFPSGITTNEILAGGLIPIDANKSVINELTQTLSQRSSNNLVESSYEIDQHQSGAALNGVLSNRTHSNADVPVVDHEISNKRQLRSRKSRGEERSNLSTTHKTLTNCPSDEYRAPLVESTNQNLFHQAYNTETMAYSTLTVEPPVVRRHTKRTVATDYRAGTDSIPVPSTEPEKTHHSKRNNRSASSSNSKRQSGDHTDTIIRNPSYEINNNEHTRGHRRSDRHANNHDSHKNRISLSDSTQIVPHDGEQSRRTRTPRSSNTTRMPRNYDGSTQM</sequence>
<feature type="compositionally biased region" description="Polar residues" evidence="2">
    <location>
        <begin position="525"/>
        <end position="537"/>
    </location>
</feature>
<reference evidence="3" key="1">
    <citation type="submission" date="2021-02" db="EMBL/GenBank/DDBJ databases">
        <authorList>
            <person name="Nowell W R."/>
        </authorList>
    </citation>
    <scope>NUCLEOTIDE SEQUENCE</scope>
</reference>
<dbReference type="Gene3D" id="1.10.4080.10">
    <property type="entry name" value="ADP-ribosylation/Crystallin J1"/>
    <property type="match status" value="1"/>
</dbReference>
<evidence type="ECO:0000256" key="2">
    <source>
        <dbReference type="SAM" id="MobiDB-lite"/>
    </source>
</evidence>
<feature type="compositionally biased region" description="Basic and acidic residues" evidence="2">
    <location>
        <begin position="652"/>
        <end position="661"/>
    </location>
</feature>
<feature type="binding site" evidence="1">
    <location>
        <position position="138"/>
    </location>
    <ligand>
        <name>Mg(2+)</name>
        <dbReference type="ChEBI" id="CHEBI:18420"/>
        <label>1</label>
    </ligand>
</feature>
<dbReference type="EMBL" id="CAJNOR010004772">
    <property type="protein sequence ID" value="CAF1526467.1"/>
    <property type="molecule type" value="Genomic_DNA"/>
</dbReference>
<evidence type="ECO:0008006" key="5">
    <source>
        <dbReference type="Google" id="ProtNLM"/>
    </source>
</evidence>
<dbReference type="PANTHER" id="PTHR16222:SF12">
    <property type="entry name" value="ADP-RIBOSYLGLYCOHYDROLASE-RELATED"/>
    <property type="match status" value="1"/>
</dbReference>
<keyword evidence="4" id="KW-1185">Reference proteome</keyword>
<comment type="cofactor">
    <cofactor evidence="1">
        <name>Mg(2+)</name>
        <dbReference type="ChEBI" id="CHEBI:18420"/>
    </cofactor>
    <text evidence="1">Binds 2 magnesium ions per subunit.</text>
</comment>
<organism evidence="3 4">
    <name type="scientific">Adineta ricciae</name>
    <name type="common">Rotifer</name>
    <dbReference type="NCBI Taxonomy" id="249248"/>
    <lineage>
        <taxon>Eukaryota</taxon>
        <taxon>Metazoa</taxon>
        <taxon>Spiralia</taxon>
        <taxon>Gnathifera</taxon>
        <taxon>Rotifera</taxon>
        <taxon>Eurotatoria</taxon>
        <taxon>Bdelloidea</taxon>
        <taxon>Adinetida</taxon>
        <taxon>Adinetidae</taxon>
        <taxon>Adineta</taxon>
    </lineage>
</organism>
<evidence type="ECO:0000313" key="3">
    <source>
        <dbReference type="EMBL" id="CAF1526467.1"/>
    </source>
</evidence>
<protein>
    <recommendedName>
        <fullName evidence="5">ADP-ribosylglycohydrolase</fullName>
    </recommendedName>
</protein>
<name>A0A815V7P3_ADIRI</name>
<keyword evidence="1" id="KW-0460">Magnesium</keyword>
<evidence type="ECO:0000256" key="1">
    <source>
        <dbReference type="PIRSR" id="PIRSR605502-1"/>
    </source>
</evidence>
<dbReference type="InterPro" id="IPR050792">
    <property type="entry name" value="ADP-ribosylglycohydrolase"/>
</dbReference>
<feature type="binding site" evidence="1">
    <location>
        <position position="374"/>
    </location>
    <ligand>
        <name>Mg(2+)</name>
        <dbReference type="ChEBI" id="CHEBI:18420"/>
        <label>1</label>
    </ligand>
</feature>
<feature type="binding site" evidence="1">
    <location>
        <position position="136"/>
    </location>
    <ligand>
        <name>Mg(2+)</name>
        <dbReference type="ChEBI" id="CHEBI:18420"/>
        <label>1</label>
    </ligand>
</feature>
<feature type="compositionally biased region" description="Low complexity" evidence="2">
    <location>
        <begin position="686"/>
        <end position="695"/>
    </location>
</feature>
<dbReference type="GO" id="GO:0046872">
    <property type="term" value="F:metal ion binding"/>
    <property type="evidence" value="ECO:0007669"/>
    <property type="project" value="UniProtKB-KW"/>
</dbReference>
<feature type="binding site" evidence="1">
    <location>
        <position position="375"/>
    </location>
    <ligand>
        <name>Mg(2+)</name>
        <dbReference type="ChEBI" id="CHEBI:18420"/>
        <label>1</label>
    </ligand>
</feature>
<feature type="region of interest" description="Disordered" evidence="2">
    <location>
        <begin position="576"/>
        <end position="704"/>
    </location>
</feature>
<accession>A0A815V7P3</accession>
<dbReference type="PANTHER" id="PTHR16222">
    <property type="entry name" value="ADP-RIBOSYLGLYCOHYDROLASE"/>
    <property type="match status" value="1"/>
</dbReference>
<evidence type="ECO:0000313" key="4">
    <source>
        <dbReference type="Proteomes" id="UP000663828"/>
    </source>
</evidence>
<comment type="caution">
    <text evidence="3">The sequence shown here is derived from an EMBL/GenBank/DDBJ whole genome shotgun (WGS) entry which is preliminary data.</text>
</comment>
<dbReference type="Pfam" id="PF03747">
    <property type="entry name" value="ADP_ribosyl_GH"/>
    <property type="match status" value="1"/>
</dbReference>
<dbReference type="AlphaFoldDB" id="A0A815V7P3"/>
<feature type="compositionally biased region" description="Polar residues" evidence="2">
    <location>
        <begin position="630"/>
        <end position="641"/>
    </location>
</feature>